<keyword evidence="6" id="KW-0106">Calcium</keyword>
<keyword evidence="4 8" id="KW-0378">Hydrolase</keyword>
<dbReference type="CDD" id="cd00044">
    <property type="entry name" value="CysPc"/>
    <property type="match status" value="1"/>
</dbReference>
<dbReference type="PROSITE" id="PS50222">
    <property type="entry name" value="EF_HAND_2"/>
    <property type="match status" value="1"/>
</dbReference>
<dbReference type="SUPFAM" id="SSF47473">
    <property type="entry name" value="EF-hand"/>
    <property type="match status" value="1"/>
</dbReference>
<dbReference type="PANTHER" id="PTHR10183:SF434">
    <property type="entry name" value="CALPAIN-3"/>
    <property type="match status" value="1"/>
</dbReference>
<dbReference type="InterPro" id="IPR018247">
    <property type="entry name" value="EF_Hand_1_Ca_BS"/>
</dbReference>
<dbReference type="SMART" id="SM00230">
    <property type="entry name" value="CysPc"/>
    <property type="match status" value="1"/>
</dbReference>
<dbReference type="FunFam" id="3.90.70.10:FF:000114">
    <property type="entry name" value="Calpain a"/>
    <property type="match status" value="1"/>
</dbReference>
<feature type="domain" description="Calpain catalytic" evidence="10">
    <location>
        <begin position="59"/>
        <end position="345"/>
    </location>
</feature>
<evidence type="ECO:0000259" key="10">
    <source>
        <dbReference type="PROSITE" id="PS50203"/>
    </source>
</evidence>
<keyword evidence="2 8" id="KW-0645">Protease</keyword>
<keyword evidence="5 8" id="KW-0788">Thiol protease</keyword>
<dbReference type="Pfam" id="PF01067">
    <property type="entry name" value="Calpain_III"/>
    <property type="match status" value="1"/>
</dbReference>
<dbReference type="Pfam" id="PF00648">
    <property type="entry name" value="Peptidase_C2"/>
    <property type="match status" value="1"/>
</dbReference>
<dbReference type="InterPro" id="IPR022682">
    <property type="entry name" value="Calpain_domain_III"/>
</dbReference>
<evidence type="ECO:0000256" key="9">
    <source>
        <dbReference type="SAM" id="MobiDB-lite"/>
    </source>
</evidence>
<name>A0A9D3RNY9_ANGAN</name>
<feature type="domain" description="EF-hand" evidence="11">
    <location>
        <begin position="579"/>
        <end position="614"/>
    </location>
</feature>
<feature type="active site" evidence="7 8">
    <location>
        <position position="107"/>
    </location>
</feature>
<evidence type="ECO:0000313" key="12">
    <source>
        <dbReference type="EMBL" id="KAG5837330.1"/>
    </source>
</evidence>
<dbReference type="InterPro" id="IPR036213">
    <property type="entry name" value="Calpain_III_sf"/>
</dbReference>
<dbReference type="Gene3D" id="2.60.120.380">
    <property type="match status" value="1"/>
</dbReference>
<keyword evidence="13" id="KW-1185">Reference proteome</keyword>
<keyword evidence="3" id="KW-0479">Metal-binding</keyword>
<evidence type="ECO:0000313" key="13">
    <source>
        <dbReference type="Proteomes" id="UP001044222"/>
    </source>
</evidence>
<feature type="active site" evidence="7 8">
    <location>
        <position position="261"/>
    </location>
</feature>
<evidence type="ECO:0008006" key="14">
    <source>
        <dbReference type="Google" id="ProtNLM"/>
    </source>
</evidence>
<evidence type="ECO:0000256" key="1">
    <source>
        <dbReference type="ARBA" id="ARBA00007623"/>
    </source>
</evidence>
<evidence type="ECO:0000256" key="2">
    <source>
        <dbReference type="ARBA" id="ARBA00022670"/>
    </source>
</evidence>
<feature type="active site" evidence="7 8">
    <location>
        <position position="285"/>
    </location>
</feature>
<dbReference type="InterPro" id="IPR022684">
    <property type="entry name" value="Calpain_cysteine_protease"/>
</dbReference>
<dbReference type="SUPFAM" id="SSF54001">
    <property type="entry name" value="Cysteine proteinases"/>
    <property type="match status" value="1"/>
</dbReference>
<protein>
    <recommendedName>
        <fullName evidence="14">Calpain catalytic domain-containing protein</fullName>
    </recommendedName>
</protein>
<comment type="caution">
    <text evidence="12">The sequence shown here is derived from an EMBL/GenBank/DDBJ whole genome shotgun (WGS) entry which is preliminary data.</text>
</comment>
<dbReference type="Gene3D" id="3.90.70.10">
    <property type="entry name" value="Cysteine proteinases"/>
    <property type="match status" value="1"/>
</dbReference>
<dbReference type="PANTHER" id="PTHR10183">
    <property type="entry name" value="CALPAIN"/>
    <property type="match status" value="1"/>
</dbReference>
<dbReference type="PROSITE" id="PS50203">
    <property type="entry name" value="CALPAIN_CAT"/>
    <property type="match status" value="1"/>
</dbReference>
<dbReference type="PROSITE" id="PS00018">
    <property type="entry name" value="EF_HAND_1"/>
    <property type="match status" value="1"/>
</dbReference>
<evidence type="ECO:0000256" key="3">
    <source>
        <dbReference type="ARBA" id="ARBA00022723"/>
    </source>
</evidence>
<dbReference type="InterPro" id="IPR001300">
    <property type="entry name" value="Peptidase_C2_calpain_cat"/>
</dbReference>
<dbReference type="FunFam" id="2.60.120.380:FF:000011">
    <property type="entry name" value="Calpain 12"/>
    <property type="match status" value="1"/>
</dbReference>
<gene>
    <name evidence="12" type="ORF">ANANG_G00238140</name>
</gene>
<dbReference type="GO" id="GO:0004198">
    <property type="term" value="F:calcium-dependent cysteine-type endopeptidase activity"/>
    <property type="evidence" value="ECO:0007669"/>
    <property type="project" value="InterPro"/>
</dbReference>
<dbReference type="InterPro" id="IPR011992">
    <property type="entry name" value="EF-hand-dom_pair"/>
</dbReference>
<dbReference type="GO" id="GO:0005509">
    <property type="term" value="F:calcium ion binding"/>
    <property type="evidence" value="ECO:0007669"/>
    <property type="project" value="InterPro"/>
</dbReference>
<organism evidence="12 13">
    <name type="scientific">Anguilla anguilla</name>
    <name type="common">European freshwater eel</name>
    <name type="synonym">Muraena anguilla</name>
    <dbReference type="NCBI Taxonomy" id="7936"/>
    <lineage>
        <taxon>Eukaryota</taxon>
        <taxon>Metazoa</taxon>
        <taxon>Chordata</taxon>
        <taxon>Craniata</taxon>
        <taxon>Vertebrata</taxon>
        <taxon>Euteleostomi</taxon>
        <taxon>Actinopterygii</taxon>
        <taxon>Neopterygii</taxon>
        <taxon>Teleostei</taxon>
        <taxon>Anguilliformes</taxon>
        <taxon>Anguillidae</taxon>
        <taxon>Anguilla</taxon>
    </lineage>
</organism>
<dbReference type="Gene3D" id="1.10.238.10">
    <property type="entry name" value="EF-hand"/>
    <property type="match status" value="1"/>
</dbReference>
<dbReference type="AlphaFoldDB" id="A0A9D3RNY9"/>
<dbReference type="GO" id="GO:0006508">
    <property type="term" value="P:proteolysis"/>
    <property type="evidence" value="ECO:0007669"/>
    <property type="project" value="UniProtKB-KW"/>
</dbReference>
<evidence type="ECO:0000256" key="7">
    <source>
        <dbReference type="PIRSR" id="PIRSR622684-1"/>
    </source>
</evidence>
<dbReference type="GO" id="GO:0005737">
    <property type="term" value="C:cytoplasm"/>
    <property type="evidence" value="ECO:0007669"/>
    <property type="project" value="TreeGrafter"/>
</dbReference>
<dbReference type="EMBL" id="JAFIRN010000013">
    <property type="protein sequence ID" value="KAG5837330.1"/>
    <property type="molecule type" value="Genomic_DNA"/>
</dbReference>
<evidence type="ECO:0000256" key="4">
    <source>
        <dbReference type="ARBA" id="ARBA00022801"/>
    </source>
</evidence>
<dbReference type="InterPro" id="IPR038765">
    <property type="entry name" value="Papain-like_cys_pep_sf"/>
</dbReference>
<evidence type="ECO:0000259" key="11">
    <source>
        <dbReference type="PROSITE" id="PS50222"/>
    </source>
</evidence>
<dbReference type="SMART" id="SM00720">
    <property type="entry name" value="calpain_III"/>
    <property type="match status" value="1"/>
</dbReference>
<proteinExistence type="inferred from homology"/>
<comment type="similarity">
    <text evidence="1">Belongs to the peptidase C2 family.</text>
</comment>
<evidence type="ECO:0000256" key="6">
    <source>
        <dbReference type="ARBA" id="ARBA00022837"/>
    </source>
</evidence>
<evidence type="ECO:0000256" key="5">
    <source>
        <dbReference type="ARBA" id="ARBA00022807"/>
    </source>
</evidence>
<dbReference type="Proteomes" id="UP001044222">
    <property type="component" value="Chromosome 13"/>
</dbReference>
<dbReference type="SUPFAM" id="SSF49758">
    <property type="entry name" value="Calpain large subunit, middle domain (domain III)"/>
    <property type="match status" value="1"/>
</dbReference>
<feature type="region of interest" description="Disordered" evidence="9">
    <location>
        <begin position="22"/>
        <end position="42"/>
    </location>
</feature>
<evidence type="ECO:0000256" key="8">
    <source>
        <dbReference type="PROSITE-ProRule" id="PRU00239"/>
    </source>
</evidence>
<dbReference type="PRINTS" id="PR00704">
    <property type="entry name" value="CALPAIN"/>
</dbReference>
<sequence>MLRLDAVAFQLSPRLDIPGAQCHGPQGAGLAEPSPQQLGSSVTRSRYPKCKTNFKDQPLFVDPTFPTEGMEQSGLKWKRPKEICPTAQFIIDDASRMDVCQGDLNDCWFLSAVASLSLHRHLLERVIPKGQSFQEGYTGCFVFRFWQYGEWQEVKIDDFLPTRNGQLVFLRCSRKDEFWSPLLEKAYAKLKGGYGALDMGLPHEAMLDMTGGVTQAMSIMMLPMDLVSFLQPLLRKGTLINCASFKGPFGQKNEFGIIFRHAYSLTGVEKVRTKFGHVDLVRVHNPWGMGEWLGPWSDINGPEWRVVSEEEQRRLSRVSRDDGEFWMSVPDFRQHFDSMELCHLHDGVLSELGSSRRPWHCTVHYGRWERSRTAGGPPSGGWFWQNPQFALTLLKEDSDNGGAKPTCTFLVALMQKQKRRTAAKMGLNVHIYQARPDCSFLSSLDFTLQQPLLSLQQYNPRAEVVLSGHLAPGNYIIIPSMAEANREGEFMLRILTEKGNTAVPTGIHRMVENLPTEVKTAQLAPPREPLLPAAATLRMLFKKHCNSVSAEKKRCGALQLLNLLKEVIGEVLAGYEKGLCLELCKSFVALMDSNVSGQLDWEEFHELWKRFRKWTDIFVKADKNNSQSLDYMEIGPALKAAGLWVDEFLMQLIGLRYTEPDNTVSYFGFLYLLLKLDSTISKFNTYDMVGMGTVSLNFRQWLHLTMYN</sequence>
<dbReference type="InterPro" id="IPR002048">
    <property type="entry name" value="EF_hand_dom"/>
</dbReference>
<dbReference type="InterPro" id="IPR022683">
    <property type="entry name" value="Calpain_III"/>
</dbReference>
<reference evidence="12" key="1">
    <citation type="submission" date="2021-01" db="EMBL/GenBank/DDBJ databases">
        <title>A chromosome-scale assembly of European eel, Anguilla anguilla.</title>
        <authorList>
            <person name="Henkel C."/>
            <person name="Jong-Raadsen S.A."/>
            <person name="Dufour S."/>
            <person name="Weltzien F.-A."/>
            <person name="Palstra A.P."/>
            <person name="Pelster B."/>
            <person name="Spaink H.P."/>
            <person name="Van Den Thillart G.E."/>
            <person name="Jansen H."/>
            <person name="Zahm M."/>
            <person name="Klopp C."/>
            <person name="Cedric C."/>
            <person name="Louis A."/>
            <person name="Berthelot C."/>
            <person name="Parey E."/>
            <person name="Roest Crollius H."/>
            <person name="Montfort J."/>
            <person name="Robinson-Rechavi M."/>
            <person name="Bucao C."/>
            <person name="Bouchez O."/>
            <person name="Gislard M."/>
            <person name="Lluch J."/>
            <person name="Milhes M."/>
            <person name="Lampietro C."/>
            <person name="Lopez Roques C."/>
            <person name="Donnadieu C."/>
            <person name="Braasch I."/>
            <person name="Desvignes T."/>
            <person name="Postlethwait J."/>
            <person name="Bobe J."/>
            <person name="Guiguen Y."/>
            <person name="Dirks R."/>
        </authorList>
    </citation>
    <scope>NUCLEOTIDE SEQUENCE</scope>
    <source>
        <strain evidence="12">Tag_6206</strain>
        <tissue evidence="12">Liver</tissue>
    </source>
</reference>
<accession>A0A9D3RNY9</accession>